<dbReference type="AlphaFoldDB" id="A0A0G3WFV7"/>
<dbReference type="RefSeq" id="WP_052569627.1">
    <property type="nucleotide sequence ID" value="NZ_CP009498.1"/>
</dbReference>
<dbReference type="InterPro" id="IPR050361">
    <property type="entry name" value="MPP/UQCRC_Complex"/>
</dbReference>
<dbReference type="PANTHER" id="PTHR11851">
    <property type="entry name" value="METALLOPROTEASE"/>
    <property type="match status" value="1"/>
</dbReference>
<keyword evidence="5" id="KW-1185">Reference proteome</keyword>
<dbReference type="InterPro" id="IPR011249">
    <property type="entry name" value="Metalloenz_LuxS/M16"/>
</dbReference>
<feature type="domain" description="Peptidase M16 N-terminal" evidence="2">
    <location>
        <begin position="35"/>
        <end position="179"/>
    </location>
</feature>
<feature type="domain" description="Peptidase M16 C-terminal" evidence="3">
    <location>
        <begin position="187"/>
        <end position="361"/>
    </location>
</feature>
<evidence type="ECO:0000256" key="1">
    <source>
        <dbReference type="SAM" id="SignalP"/>
    </source>
</evidence>
<feature type="signal peptide" evidence="1">
    <location>
        <begin position="1"/>
        <end position="21"/>
    </location>
</feature>
<evidence type="ECO:0000259" key="2">
    <source>
        <dbReference type="Pfam" id="PF00675"/>
    </source>
</evidence>
<accession>A0A0G3WFV7</accession>
<feature type="chain" id="PRO_5005186005" evidence="1">
    <location>
        <begin position="22"/>
        <end position="427"/>
    </location>
</feature>
<protein>
    <submittedName>
        <fullName evidence="4">M16 family peptidase</fullName>
    </submittedName>
</protein>
<dbReference type="Gene3D" id="3.30.830.10">
    <property type="entry name" value="Metalloenzyme, LuxS/M16 peptidase-like"/>
    <property type="match status" value="2"/>
</dbReference>
<dbReference type="Proteomes" id="UP000035337">
    <property type="component" value="Chromosome"/>
</dbReference>
<dbReference type="InterPro" id="IPR007863">
    <property type="entry name" value="Peptidase_M16_C"/>
</dbReference>
<sequence length="427" mass="47882">MKKILTAVIFLQILFVSAAFGGEMETFKLTNDIKVIFDKTNGPKVVSVRVFTPVSAVCENSKNSGVSALTSRLMTKSTLNRSNEVLANDTDNIGSDIYCDIDYDYANIGLNVLAEYFDKGAELLADVVINPAFNDKELEFEIKDAVAGLNSRKDSINAVATDNFTKLFYGGLPYSLPVAGSVSSIKKITSQDLKQWHKYSYNASNIFIVVAGNIDKKTVKENLEKYFSDIEKGEKFQKPVFEIEKPSKSVRRIKGKFNQAYIYKGFLAPSVSDKEFLSLKAAGAVLGGKMSSRLFVELREKLGLAYNVSVAYPTRVEDSYFAIYIGLDKKNINLTLQKIDEILKDFCENEVGAQELKDTKTYVAGIYALDRQTVNNLTYYYGIREIWGQGYKYDEKYIKDFNKVSSKDINAVANLIFKRQPLTVVID</sequence>
<proteinExistence type="predicted"/>
<dbReference type="Pfam" id="PF00675">
    <property type="entry name" value="Peptidase_M16"/>
    <property type="match status" value="1"/>
</dbReference>
<keyword evidence="1" id="KW-0732">Signal</keyword>
<name>A0A0G3WFV7_9BACT</name>
<dbReference type="InterPro" id="IPR011765">
    <property type="entry name" value="Pept_M16_N"/>
</dbReference>
<reference evidence="4 5" key="1">
    <citation type="submission" date="2014-09" db="EMBL/GenBank/DDBJ databases">
        <title>Complete genome sequence of Endomicrobium proavitum.</title>
        <authorList>
            <person name="Zheng H."/>
        </authorList>
    </citation>
    <scope>NUCLEOTIDE SEQUENCE [LARGE SCALE GENOMIC DNA]</scope>
    <source>
        <strain evidence="4 5">Rsa215</strain>
    </source>
</reference>
<gene>
    <name evidence="4" type="ORF">Epro_0117</name>
</gene>
<dbReference type="EMBL" id="CP009498">
    <property type="protein sequence ID" value="AKL97496.1"/>
    <property type="molecule type" value="Genomic_DNA"/>
</dbReference>
<evidence type="ECO:0000259" key="3">
    <source>
        <dbReference type="Pfam" id="PF05193"/>
    </source>
</evidence>
<dbReference type="SUPFAM" id="SSF63411">
    <property type="entry name" value="LuxS/MPP-like metallohydrolase"/>
    <property type="match status" value="2"/>
</dbReference>
<dbReference type="OrthoDB" id="9811314at2"/>
<evidence type="ECO:0000313" key="5">
    <source>
        <dbReference type="Proteomes" id="UP000035337"/>
    </source>
</evidence>
<organism evidence="4 5">
    <name type="scientific">Endomicrobium proavitum</name>
    <dbReference type="NCBI Taxonomy" id="1408281"/>
    <lineage>
        <taxon>Bacteria</taxon>
        <taxon>Pseudomonadati</taxon>
        <taxon>Elusimicrobiota</taxon>
        <taxon>Endomicrobiia</taxon>
        <taxon>Endomicrobiales</taxon>
        <taxon>Endomicrobiaceae</taxon>
        <taxon>Endomicrobium</taxon>
    </lineage>
</organism>
<dbReference type="PANTHER" id="PTHR11851:SF224">
    <property type="entry name" value="PROCESSING PROTEASE"/>
    <property type="match status" value="1"/>
</dbReference>
<dbReference type="GO" id="GO:0046872">
    <property type="term" value="F:metal ion binding"/>
    <property type="evidence" value="ECO:0007669"/>
    <property type="project" value="InterPro"/>
</dbReference>
<dbReference type="STRING" id="1408281.Epro_0117"/>
<dbReference type="Pfam" id="PF05193">
    <property type="entry name" value="Peptidase_M16_C"/>
    <property type="match status" value="1"/>
</dbReference>
<evidence type="ECO:0000313" key="4">
    <source>
        <dbReference type="EMBL" id="AKL97496.1"/>
    </source>
</evidence>
<dbReference type="KEGG" id="epo:Epro_0117"/>